<evidence type="ECO:0000259" key="4">
    <source>
        <dbReference type="PROSITE" id="PS51864"/>
    </source>
</evidence>
<evidence type="ECO:0000256" key="3">
    <source>
        <dbReference type="RuleBase" id="RU361183"/>
    </source>
</evidence>
<dbReference type="PANTHER" id="PTHR10127">
    <property type="entry name" value="DISCOIDIN, CUB, EGF, LAMININ , AND ZINC METALLOPROTEASE DOMAIN CONTAINING"/>
    <property type="match status" value="1"/>
</dbReference>
<dbReference type="InterPro" id="IPR024079">
    <property type="entry name" value="MetalloPept_cat_dom_sf"/>
</dbReference>
<evidence type="ECO:0000256" key="1">
    <source>
        <dbReference type="ARBA" id="ARBA00023157"/>
    </source>
</evidence>
<sequence>MKKAVFMFTYNENNNIYKRDIFEYKDSLWKIPIKYQIRDGLKNSVIIEALNEIENNTCIKFEEYDLFKYNIQGILFENSRVCSSQVGVAYQNSRQTVRLTYECSERKGYVLHEVGHAIGLLHEHCRTDRDKFVTIDFNNIERAAFVNFEIPKSLYYKNCSTSYDYGSLMHYNPYEFAYYPWRQVLSSKTHKAYDRMMGQRLYMTFNDYKKINFVYCYNRSRTKEICEGKTKEIECHIADTVIIKTPVGASVLLDIQVIYVGK</sequence>
<evidence type="ECO:0000256" key="2">
    <source>
        <dbReference type="PROSITE-ProRule" id="PRU01211"/>
    </source>
</evidence>
<dbReference type="Pfam" id="PF01400">
    <property type="entry name" value="Astacin"/>
    <property type="match status" value="1"/>
</dbReference>
<dbReference type="WBParaSite" id="SPAL_0000511600.1">
    <property type="protein sequence ID" value="SPAL_0000511600.1"/>
    <property type="gene ID" value="SPAL_0000511600"/>
</dbReference>
<dbReference type="GO" id="GO:0004222">
    <property type="term" value="F:metalloendopeptidase activity"/>
    <property type="evidence" value="ECO:0007669"/>
    <property type="project" value="UniProtKB-UniRule"/>
</dbReference>
<keyword evidence="2 3" id="KW-0482">Metalloprotease</keyword>
<keyword evidence="2 3" id="KW-0645">Protease</keyword>
<dbReference type="EC" id="3.4.24.-" evidence="3"/>
<accession>A0A0N5BGL3</accession>
<dbReference type="AlphaFoldDB" id="A0A0N5BGL3"/>
<keyword evidence="2 3" id="KW-0378">Hydrolase</keyword>
<dbReference type="GO" id="GO:0008270">
    <property type="term" value="F:zinc ion binding"/>
    <property type="evidence" value="ECO:0007669"/>
    <property type="project" value="UniProtKB-UniRule"/>
</dbReference>
<proteinExistence type="predicted"/>
<dbReference type="Proteomes" id="UP000046392">
    <property type="component" value="Unplaced"/>
</dbReference>
<reference evidence="6" key="1">
    <citation type="submission" date="2017-02" db="UniProtKB">
        <authorList>
            <consortium name="WormBaseParasite"/>
        </authorList>
    </citation>
    <scope>IDENTIFICATION</scope>
</reference>
<dbReference type="GO" id="GO:0006508">
    <property type="term" value="P:proteolysis"/>
    <property type="evidence" value="ECO:0007669"/>
    <property type="project" value="UniProtKB-KW"/>
</dbReference>
<organism evidence="5 6">
    <name type="scientific">Strongyloides papillosus</name>
    <name type="common">Intestinal threadworm</name>
    <dbReference type="NCBI Taxonomy" id="174720"/>
    <lineage>
        <taxon>Eukaryota</taxon>
        <taxon>Metazoa</taxon>
        <taxon>Ecdysozoa</taxon>
        <taxon>Nematoda</taxon>
        <taxon>Chromadorea</taxon>
        <taxon>Rhabditida</taxon>
        <taxon>Tylenchina</taxon>
        <taxon>Panagrolaimomorpha</taxon>
        <taxon>Strongyloidoidea</taxon>
        <taxon>Strongyloididae</taxon>
        <taxon>Strongyloides</taxon>
    </lineage>
</organism>
<keyword evidence="5" id="KW-1185">Reference proteome</keyword>
<dbReference type="PROSITE" id="PS51864">
    <property type="entry name" value="ASTACIN"/>
    <property type="match status" value="1"/>
</dbReference>
<feature type="active site" evidence="2">
    <location>
        <position position="113"/>
    </location>
</feature>
<comment type="cofactor">
    <cofactor evidence="2 3">
        <name>Zn(2+)</name>
        <dbReference type="ChEBI" id="CHEBI:29105"/>
    </cofactor>
    <text evidence="2 3">Binds 1 zinc ion per subunit.</text>
</comment>
<feature type="binding site" evidence="2">
    <location>
        <position position="112"/>
    </location>
    <ligand>
        <name>Zn(2+)</name>
        <dbReference type="ChEBI" id="CHEBI:29105"/>
        <note>catalytic</note>
    </ligand>
</feature>
<keyword evidence="1" id="KW-1015">Disulfide bond</keyword>
<evidence type="ECO:0000313" key="6">
    <source>
        <dbReference type="WBParaSite" id="SPAL_0000511600.1"/>
    </source>
</evidence>
<keyword evidence="2 3" id="KW-0862">Zinc</keyword>
<dbReference type="SMART" id="SM00235">
    <property type="entry name" value="ZnMc"/>
    <property type="match status" value="1"/>
</dbReference>
<feature type="binding site" evidence="2">
    <location>
        <position position="116"/>
    </location>
    <ligand>
        <name>Zn(2+)</name>
        <dbReference type="ChEBI" id="CHEBI:29105"/>
        <note>catalytic</note>
    </ligand>
</feature>
<keyword evidence="2 3" id="KW-0479">Metal-binding</keyword>
<dbReference type="Gene3D" id="3.40.390.10">
    <property type="entry name" value="Collagenase (Catalytic Domain)"/>
    <property type="match status" value="1"/>
</dbReference>
<comment type="caution">
    <text evidence="2">Lacks conserved residue(s) required for the propagation of feature annotation.</text>
</comment>
<evidence type="ECO:0000313" key="5">
    <source>
        <dbReference type="Proteomes" id="UP000046392"/>
    </source>
</evidence>
<dbReference type="SUPFAM" id="SSF55486">
    <property type="entry name" value="Metalloproteases ('zincins'), catalytic domain"/>
    <property type="match status" value="1"/>
</dbReference>
<dbReference type="InterPro" id="IPR001506">
    <property type="entry name" value="Peptidase_M12A"/>
</dbReference>
<dbReference type="PANTHER" id="PTHR10127:SF802">
    <property type="entry name" value="ZINC METALLOPROTEINASE NAS-10"/>
    <property type="match status" value="1"/>
</dbReference>
<name>A0A0N5BGL3_STREA</name>
<feature type="binding site" evidence="2">
    <location>
        <position position="122"/>
    </location>
    <ligand>
        <name>Zn(2+)</name>
        <dbReference type="ChEBI" id="CHEBI:29105"/>
        <note>catalytic</note>
    </ligand>
</feature>
<dbReference type="InterPro" id="IPR006026">
    <property type="entry name" value="Peptidase_Metallo"/>
</dbReference>
<protein>
    <recommendedName>
        <fullName evidence="3">Metalloendopeptidase</fullName>
        <ecNumber evidence="3">3.4.24.-</ecNumber>
    </recommendedName>
</protein>
<feature type="domain" description="Peptidase M12A" evidence="4">
    <location>
        <begin position="14"/>
        <end position="217"/>
    </location>
</feature>
<dbReference type="PRINTS" id="PR00480">
    <property type="entry name" value="ASTACIN"/>
</dbReference>